<reference evidence="1 2" key="1">
    <citation type="submission" date="2014-07" db="EMBL/GenBank/DDBJ databases">
        <title>Comparative analysis of Nitrosococcus oceani genome inventories of strains from Pacific and Atlantic gyres.</title>
        <authorList>
            <person name="Lim C.K."/>
            <person name="Wang L."/>
            <person name="Sayavedra-Soto L.A."/>
            <person name="Klotz M.G."/>
        </authorList>
    </citation>
    <scope>NUCLEOTIDE SEQUENCE [LARGE SCALE GENOMIC DNA]</scope>
    <source>
        <strain evidence="1 2">C-27</strain>
    </source>
</reference>
<gene>
    <name evidence="1" type="ORF">IB75_10715</name>
</gene>
<evidence type="ECO:0000313" key="2">
    <source>
        <dbReference type="Proteomes" id="UP000028839"/>
    </source>
</evidence>
<dbReference type="AlphaFoldDB" id="A0A0E2Z0B1"/>
<accession>A0A0E2Z0B1</accession>
<dbReference type="EMBL" id="JPGN01000063">
    <property type="protein sequence ID" value="KFI19073.1"/>
    <property type="molecule type" value="Genomic_DNA"/>
</dbReference>
<comment type="caution">
    <text evidence="1">The sequence shown here is derived from an EMBL/GenBank/DDBJ whole genome shotgun (WGS) entry which is preliminary data.</text>
</comment>
<dbReference type="Proteomes" id="UP000028839">
    <property type="component" value="Unassembled WGS sequence"/>
</dbReference>
<sequence>MDNRDLDSLNFITEALPFRAERKRQPNGYAVKLGKPLLIPNIACFDLIGIEGVQLQASSFRERSLTQGKHQLGSQF</sequence>
<evidence type="ECO:0000313" key="1">
    <source>
        <dbReference type="EMBL" id="KFI19073.1"/>
    </source>
</evidence>
<organism evidence="1 2">
    <name type="scientific">Nitrosococcus oceani C-27</name>
    <dbReference type="NCBI Taxonomy" id="314279"/>
    <lineage>
        <taxon>Bacteria</taxon>
        <taxon>Pseudomonadati</taxon>
        <taxon>Pseudomonadota</taxon>
        <taxon>Gammaproteobacteria</taxon>
        <taxon>Chromatiales</taxon>
        <taxon>Chromatiaceae</taxon>
        <taxon>Nitrosococcus</taxon>
    </lineage>
</organism>
<dbReference type="HOGENOM" id="CLU_2650777_0_0_6"/>
<name>A0A0E2Z0B1_9GAMM</name>
<proteinExistence type="predicted"/>
<protein>
    <submittedName>
        <fullName evidence="1">Uncharacterized protein</fullName>
    </submittedName>
</protein>